<evidence type="ECO:0000313" key="5">
    <source>
        <dbReference type="Proteomes" id="UP001593833"/>
    </source>
</evidence>
<keyword evidence="2" id="KW-0288">FMN</keyword>
<evidence type="ECO:0000256" key="1">
    <source>
        <dbReference type="ARBA" id="ARBA00022630"/>
    </source>
</evidence>
<dbReference type="EMBL" id="JBHPKH010000006">
    <property type="protein sequence ID" value="MFC1572178.1"/>
    <property type="molecule type" value="Genomic_DNA"/>
</dbReference>
<dbReference type="InterPro" id="IPR029039">
    <property type="entry name" value="Flavoprotein-like_sf"/>
</dbReference>
<dbReference type="PANTHER" id="PTHR43278:SF2">
    <property type="entry name" value="IRON-SULFUR FLAVOPROTEIN"/>
    <property type="match status" value="1"/>
</dbReference>
<feature type="domain" description="NADPH-dependent FMN reductase-like" evidence="3">
    <location>
        <begin position="12"/>
        <end position="70"/>
    </location>
</feature>
<dbReference type="Pfam" id="PF03358">
    <property type="entry name" value="FMN_red"/>
    <property type="match status" value="1"/>
</dbReference>
<proteinExistence type="predicted"/>
<protein>
    <submittedName>
        <fullName evidence="4">Flavodoxin family protein</fullName>
    </submittedName>
</protein>
<comment type="caution">
    <text evidence="4">The sequence shown here is derived from an EMBL/GenBank/DDBJ whole genome shotgun (WGS) entry which is preliminary data.</text>
</comment>
<evidence type="ECO:0000259" key="3">
    <source>
        <dbReference type="Pfam" id="PF03358"/>
    </source>
</evidence>
<dbReference type="InterPro" id="IPR005025">
    <property type="entry name" value="FMN_Rdtase-like_dom"/>
</dbReference>
<dbReference type="PANTHER" id="PTHR43278">
    <property type="entry name" value="NAD(P)H-DEPENDENT FMN-CONTAINING OXIDOREDUCTASE YWQN-RELATED"/>
    <property type="match status" value="1"/>
</dbReference>
<keyword evidence="5" id="KW-1185">Reference proteome</keyword>
<name>A0ABV6YIK4_UNCEI</name>
<keyword evidence="1" id="KW-0285">Flavoprotein</keyword>
<dbReference type="InterPro" id="IPR051796">
    <property type="entry name" value="ISF_SsuE-like"/>
</dbReference>
<accession>A0ABV6YIK4</accession>
<dbReference type="Proteomes" id="UP001593833">
    <property type="component" value="Unassembled WGS sequence"/>
</dbReference>
<reference evidence="4 5" key="1">
    <citation type="submission" date="2024-09" db="EMBL/GenBank/DDBJ databases">
        <authorList>
            <person name="D'Angelo T."/>
        </authorList>
    </citation>
    <scope>NUCLEOTIDE SEQUENCE [LARGE SCALE GENOMIC DNA]</scope>
    <source>
        <strain evidence="4">SAG AM-320-E07</strain>
    </source>
</reference>
<gene>
    <name evidence="4" type="ORF">ACFL6M_01140</name>
</gene>
<dbReference type="SUPFAM" id="SSF52218">
    <property type="entry name" value="Flavoproteins"/>
    <property type="match status" value="1"/>
</dbReference>
<organism evidence="4 5">
    <name type="scientific">Eiseniibacteriota bacterium</name>
    <dbReference type="NCBI Taxonomy" id="2212470"/>
    <lineage>
        <taxon>Bacteria</taxon>
        <taxon>Candidatus Eiseniibacteriota</taxon>
    </lineage>
</organism>
<sequence>MYLADHEINHCRDCLTCWKSDTEAPIAKCVIRDDMDGISQDVLEADALVIGTPIHMGYATALMMTFLERICWTFAKPEKSYLVVKGCPAPRSDKKRTAVIIAVSGMIPARFKRLCNWATPQIKGVIKDSLNAKTLGELYAGDVWHGGVERYFNKALRLGQKLT</sequence>
<dbReference type="Gene3D" id="3.40.50.360">
    <property type="match status" value="1"/>
</dbReference>
<evidence type="ECO:0000256" key="2">
    <source>
        <dbReference type="ARBA" id="ARBA00022643"/>
    </source>
</evidence>
<evidence type="ECO:0000313" key="4">
    <source>
        <dbReference type="EMBL" id="MFC1572178.1"/>
    </source>
</evidence>